<accession>D8SGG7</accession>
<dbReference type="SUPFAM" id="SSF48371">
    <property type="entry name" value="ARM repeat"/>
    <property type="match status" value="1"/>
</dbReference>
<reference evidence="1 2" key="1">
    <citation type="journal article" date="2011" name="Science">
        <title>The Selaginella genome identifies genetic changes associated with the evolution of vascular plants.</title>
        <authorList>
            <person name="Banks J.A."/>
            <person name="Nishiyama T."/>
            <person name="Hasebe M."/>
            <person name="Bowman J.L."/>
            <person name="Gribskov M."/>
            <person name="dePamphilis C."/>
            <person name="Albert V.A."/>
            <person name="Aono N."/>
            <person name="Aoyama T."/>
            <person name="Ambrose B.A."/>
            <person name="Ashton N.W."/>
            <person name="Axtell M.J."/>
            <person name="Barker E."/>
            <person name="Barker M.S."/>
            <person name="Bennetzen J.L."/>
            <person name="Bonawitz N.D."/>
            <person name="Chapple C."/>
            <person name="Cheng C."/>
            <person name="Correa L.G."/>
            <person name="Dacre M."/>
            <person name="DeBarry J."/>
            <person name="Dreyer I."/>
            <person name="Elias M."/>
            <person name="Engstrom E.M."/>
            <person name="Estelle M."/>
            <person name="Feng L."/>
            <person name="Finet C."/>
            <person name="Floyd S.K."/>
            <person name="Frommer W.B."/>
            <person name="Fujita T."/>
            <person name="Gramzow L."/>
            <person name="Gutensohn M."/>
            <person name="Harholt J."/>
            <person name="Hattori M."/>
            <person name="Heyl A."/>
            <person name="Hirai T."/>
            <person name="Hiwatashi Y."/>
            <person name="Ishikawa M."/>
            <person name="Iwata M."/>
            <person name="Karol K.G."/>
            <person name="Koehler B."/>
            <person name="Kolukisaoglu U."/>
            <person name="Kubo M."/>
            <person name="Kurata T."/>
            <person name="Lalonde S."/>
            <person name="Li K."/>
            <person name="Li Y."/>
            <person name="Litt A."/>
            <person name="Lyons E."/>
            <person name="Manning G."/>
            <person name="Maruyama T."/>
            <person name="Michael T.P."/>
            <person name="Mikami K."/>
            <person name="Miyazaki S."/>
            <person name="Morinaga S."/>
            <person name="Murata T."/>
            <person name="Mueller-Roeber B."/>
            <person name="Nelson D.R."/>
            <person name="Obara M."/>
            <person name="Oguri Y."/>
            <person name="Olmstead R.G."/>
            <person name="Onodera N."/>
            <person name="Petersen B.L."/>
            <person name="Pils B."/>
            <person name="Prigge M."/>
            <person name="Rensing S.A."/>
            <person name="Riano-Pachon D.M."/>
            <person name="Roberts A.W."/>
            <person name="Sato Y."/>
            <person name="Scheller H.V."/>
            <person name="Schulz B."/>
            <person name="Schulz C."/>
            <person name="Shakirov E.V."/>
            <person name="Shibagaki N."/>
            <person name="Shinohara N."/>
            <person name="Shippen D.E."/>
            <person name="Soerensen I."/>
            <person name="Sotooka R."/>
            <person name="Sugimoto N."/>
            <person name="Sugita M."/>
            <person name="Sumikawa N."/>
            <person name="Tanurdzic M."/>
            <person name="Theissen G."/>
            <person name="Ulvskov P."/>
            <person name="Wakazuki S."/>
            <person name="Weng J.K."/>
            <person name="Willats W.W."/>
            <person name="Wipf D."/>
            <person name="Wolf P.G."/>
            <person name="Yang L."/>
            <person name="Zimmer A.D."/>
            <person name="Zhu Q."/>
            <person name="Mitros T."/>
            <person name="Hellsten U."/>
            <person name="Loque D."/>
            <person name="Otillar R."/>
            <person name="Salamov A."/>
            <person name="Schmutz J."/>
            <person name="Shapiro H."/>
            <person name="Lindquist E."/>
            <person name="Lucas S."/>
            <person name="Rokhsar D."/>
            <person name="Grigoriev I.V."/>
        </authorList>
    </citation>
    <scope>NUCLEOTIDE SEQUENCE [LARGE SCALE GENOMIC DNA]</scope>
</reference>
<keyword evidence="2" id="KW-1185">Reference proteome</keyword>
<evidence type="ECO:0000313" key="1">
    <source>
        <dbReference type="EMBL" id="EFJ16687.1"/>
    </source>
</evidence>
<dbReference type="InterPro" id="IPR011989">
    <property type="entry name" value="ARM-like"/>
</dbReference>
<organism evidence="2">
    <name type="scientific">Selaginella moellendorffii</name>
    <name type="common">Spikemoss</name>
    <dbReference type="NCBI Taxonomy" id="88036"/>
    <lineage>
        <taxon>Eukaryota</taxon>
        <taxon>Viridiplantae</taxon>
        <taxon>Streptophyta</taxon>
        <taxon>Embryophyta</taxon>
        <taxon>Tracheophyta</taxon>
        <taxon>Lycopodiopsida</taxon>
        <taxon>Selaginellales</taxon>
        <taxon>Selaginellaceae</taxon>
        <taxon>Selaginella</taxon>
    </lineage>
</organism>
<dbReference type="EMBL" id="GL377618">
    <property type="protein sequence ID" value="EFJ16687.1"/>
    <property type="molecule type" value="Genomic_DNA"/>
</dbReference>
<evidence type="ECO:0008006" key="3">
    <source>
        <dbReference type="Google" id="ProtNLM"/>
    </source>
</evidence>
<sequence>MDAAISQLQVQDNRERVAAIQKLQAVLDRNQKSLNATDVGNLLNATVDLLKDRDHEVCQGALHVLASAASLAGDRLQLDFMALLPAIIDRLGDDKQSVRDAGRGLLLALMQVIFSPTMVIERISTNASQHYNCKVREEFVRVLDSAIRLFSLDELPVVQLLLPVVKSKNLHFLFWT</sequence>
<dbReference type="Pfam" id="PF21040">
    <property type="entry name" value="CEP104-like_TOG"/>
    <property type="match status" value="1"/>
</dbReference>
<proteinExistence type="predicted"/>
<dbReference type="InterPro" id="IPR016024">
    <property type="entry name" value="ARM-type_fold"/>
</dbReference>
<name>D8SGG7_SELML</name>
<dbReference type="Proteomes" id="UP000001514">
    <property type="component" value="Unassembled WGS sequence"/>
</dbReference>
<dbReference type="STRING" id="88036.D8SGG7"/>
<gene>
    <name evidence="1" type="ORF">SELMODRAFT_116302</name>
</gene>
<dbReference type="HOGENOM" id="CLU_084590_0_0_1"/>
<evidence type="ECO:0000313" key="2">
    <source>
        <dbReference type="Proteomes" id="UP000001514"/>
    </source>
</evidence>
<dbReference type="InParanoid" id="D8SGG7"/>
<protein>
    <recommendedName>
        <fullName evidence="3">TOG domain-containing protein</fullName>
    </recommendedName>
</protein>
<dbReference type="OMA" id="NCKVREE"/>
<dbReference type="KEGG" id="smo:SELMODRAFT_116302"/>
<dbReference type="eggNOG" id="KOG2956">
    <property type="taxonomic scope" value="Eukaryota"/>
</dbReference>
<dbReference type="AlphaFoldDB" id="D8SGG7"/>
<dbReference type="Gramene" id="EFJ16687">
    <property type="protein sequence ID" value="EFJ16687"/>
    <property type="gene ID" value="SELMODRAFT_116302"/>
</dbReference>
<dbReference type="Gene3D" id="1.25.10.10">
    <property type="entry name" value="Leucine-rich Repeat Variant"/>
    <property type="match status" value="1"/>
</dbReference>